<evidence type="ECO:0000313" key="1">
    <source>
        <dbReference type="EMBL" id="STO21736.1"/>
    </source>
</evidence>
<dbReference type="Proteomes" id="UP000254554">
    <property type="component" value="Unassembled WGS sequence"/>
</dbReference>
<dbReference type="GeneID" id="93291627"/>
<accession>A0A377GA87</accession>
<evidence type="ECO:0000313" key="2">
    <source>
        <dbReference type="Proteomes" id="UP000254554"/>
    </source>
</evidence>
<name>A0A377GA87_9GAMM</name>
<dbReference type="STRING" id="1094715.GCA_000236165_00610"/>
<protein>
    <submittedName>
        <fullName evidence="1">Uncharacterized protein</fullName>
    </submittedName>
</protein>
<organism evidence="1 2">
    <name type="scientific">Fluoribacter dumoffii</name>
    <dbReference type="NCBI Taxonomy" id="463"/>
    <lineage>
        <taxon>Bacteria</taxon>
        <taxon>Pseudomonadati</taxon>
        <taxon>Pseudomonadota</taxon>
        <taxon>Gammaproteobacteria</taxon>
        <taxon>Legionellales</taxon>
        <taxon>Legionellaceae</taxon>
        <taxon>Fluoribacter</taxon>
    </lineage>
</organism>
<sequence>MFIDGVRGKVTIADILFGIRYLPHAAVTTAKYSLYGACVGFLGTYLFSESLKKFAAENPEAVNLDGKHVQDDEQFLKFSRHSQFSHYTPPISEMIPIYSTGLGACAGAFFGLSKSCSEFSVKLKADRELRRLDMV</sequence>
<proteinExistence type="predicted"/>
<gene>
    <name evidence="1" type="ORF">NCTC11370_01815</name>
</gene>
<dbReference type="RefSeq" id="WP_010654005.1">
    <property type="nucleotide sequence ID" value="NZ_JAPHOO010000001.1"/>
</dbReference>
<reference evidence="1 2" key="1">
    <citation type="submission" date="2018-06" db="EMBL/GenBank/DDBJ databases">
        <authorList>
            <consortium name="Pathogen Informatics"/>
            <person name="Doyle S."/>
        </authorList>
    </citation>
    <scope>NUCLEOTIDE SEQUENCE [LARGE SCALE GENOMIC DNA]</scope>
    <source>
        <strain evidence="1 2">NCTC11370</strain>
    </source>
</reference>
<dbReference type="OrthoDB" id="5637996at2"/>
<dbReference type="AlphaFoldDB" id="A0A377GA87"/>
<keyword evidence="2" id="KW-1185">Reference proteome</keyword>
<dbReference type="EMBL" id="UGGT01000001">
    <property type="protein sequence ID" value="STO21736.1"/>
    <property type="molecule type" value="Genomic_DNA"/>
</dbReference>